<feature type="transmembrane region" description="Helical" evidence="1">
    <location>
        <begin position="12"/>
        <end position="29"/>
    </location>
</feature>
<protein>
    <submittedName>
        <fullName evidence="2">Uncharacterized protein</fullName>
    </submittedName>
</protein>
<reference evidence="2 3" key="1">
    <citation type="submission" date="2024-02" db="EMBL/GenBank/DDBJ databases">
        <title>Bacteria isolated from the canopy kelp, Nereocystis luetkeana.</title>
        <authorList>
            <person name="Pfister C.A."/>
            <person name="Younker I.T."/>
            <person name="Light S.H."/>
        </authorList>
    </citation>
    <scope>NUCLEOTIDE SEQUENCE [LARGE SCALE GENOMIC DNA]</scope>
    <source>
        <strain evidence="2 3">TI.4.07</strain>
    </source>
</reference>
<dbReference type="EMBL" id="JBAKAR010000013">
    <property type="protein sequence ID" value="MEL0614274.1"/>
    <property type="molecule type" value="Genomic_DNA"/>
</dbReference>
<keyword evidence="3" id="KW-1185">Reference proteome</keyword>
<comment type="caution">
    <text evidence="2">The sequence shown here is derived from an EMBL/GenBank/DDBJ whole genome shotgun (WGS) entry which is preliminary data.</text>
</comment>
<dbReference type="RefSeq" id="WP_341565082.1">
    <property type="nucleotide sequence ID" value="NZ_JBAKAQ010000007.1"/>
</dbReference>
<gene>
    <name evidence="2" type="ORF">V6242_14045</name>
</gene>
<keyword evidence="1" id="KW-0812">Transmembrane</keyword>
<evidence type="ECO:0000313" key="3">
    <source>
        <dbReference type="Proteomes" id="UP001379949"/>
    </source>
</evidence>
<organism evidence="2 3">
    <name type="scientific">Marinomonas arenicola</name>
    <dbReference type="NCBI Taxonomy" id="569601"/>
    <lineage>
        <taxon>Bacteria</taxon>
        <taxon>Pseudomonadati</taxon>
        <taxon>Pseudomonadota</taxon>
        <taxon>Gammaproteobacteria</taxon>
        <taxon>Oceanospirillales</taxon>
        <taxon>Oceanospirillaceae</taxon>
        <taxon>Marinomonas</taxon>
    </lineage>
</organism>
<keyword evidence="1" id="KW-0472">Membrane</keyword>
<evidence type="ECO:0000313" key="2">
    <source>
        <dbReference type="EMBL" id="MEL0614274.1"/>
    </source>
</evidence>
<sequence>MKYVSYHWKSRFTIILLVSLAVAGLLATLDLTSWAEQINQQGYTHGGDGEGKPNIPTVLMYVLPFVKELVLIGVPMLLALLVMTLSAAVKRKRHKRKN</sequence>
<keyword evidence="1" id="KW-1133">Transmembrane helix</keyword>
<name>A0ABU9G703_9GAMM</name>
<dbReference type="Proteomes" id="UP001379949">
    <property type="component" value="Unassembled WGS sequence"/>
</dbReference>
<evidence type="ECO:0000256" key="1">
    <source>
        <dbReference type="SAM" id="Phobius"/>
    </source>
</evidence>
<proteinExistence type="predicted"/>
<feature type="transmembrane region" description="Helical" evidence="1">
    <location>
        <begin position="69"/>
        <end position="89"/>
    </location>
</feature>
<accession>A0ABU9G703</accession>